<keyword evidence="2" id="KW-1185">Reference proteome</keyword>
<sequence>MYASPPSSTSSFCYTLAILNAFLRPTSTLGSGELSRDIEPTDYVHLDQWIVSRLTVVSPLSILENRYVVVRLFRDTEYVDLRFAPPHHNIPQLFDALSIALDALSTSTECQDMMPIDMGGSSPTPPPTPCDYPLTITFSNSQTTMDVDVVEEVLYQNSAPADESSLTLLALAHCITSMPSAGCRDDDFIEAFRNASHEYLSEWFEFVNHDLSDSESEADTQEEDDILGSKDDLELGLATQHPEPLGWIDVSEDVELSIINEEFQRLSEVRLQLAADLRSSLLDVEKTAMEIQAFNTRQREHIDGDDGPGVFIDFQDDVKVKQDVADMIHRLERPSYVRGLCRS</sequence>
<name>A0A0C2YAL3_HEBCY</name>
<reference evidence="2" key="2">
    <citation type="submission" date="2015-01" db="EMBL/GenBank/DDBJ databases">
        <title>Evolutionary Origins and Diversification of the Mycorrhizal Mutualists.</title>
        <authorList>
            <consortium name="DOE Joint Genome Institute"/>
            <consortium name="Mycorrhizal Genomics Consortium"/>
            <person name="Kohler A."/>
            <person name="Kuo A."/>
            <person name="Nagy L.G."/>
            <person name="Floudas D."/>
            <person name="Copeland A."/>
            <person name="Barry K.W."/>
            <person name="Cichocki N."/>
            <person name="Veneault-Fourrey C."/>
            <person name="LaButti K."/>
            <person name="Lindquist E.A."/>
            <person name="Lipzen A."/>
            <person name="Lundell T."/>
            <person name="Morin E."/>
            <person name="Murat C."/>
            <person name="Riley R."/>
            <person name="Ohm R."/>
            <person name="Sun H."/>
            <person name="Tunlid A."/>
            <person name="Henrissat B."/>
            <person name="Grigoriev I.V."/>
            <person name="Hibbett D.S."/>
            <person name="Martin F."/>
        </authorList>
    </citation>
    <scope>NUCLEOTIDE SEQUENCE [LARGE SCALE GENOMIC DNA]</scope>
    <source>
        <strain evidence="2">h7</strain>
    </source>
</reference>
<organism evidence="1 2">
    <name type="scientific">Hebeloma cylindrosporum</name>
    <dbReference type="NCBI Taxonomy" id="76867"/>
    <lineage>
        <taxon>Eukaryota</taxon>
        <taxon>Fungi</taxon>
        <taxon>Dikarya</taxon>
        <taxon>Basidiomycota</taxon>
        <taxon>Agaricomycotina</taxon>
        <taxon>Agaricomycetes</taxon>
        <taxon>Agaricomycetidae</taxon>
        <taxon>Agaricales</taxon>
        <taxon>Agaricineae</taxon>
        <taxon>Hymenogastraceae</taxon>
        <taxon>Hebeloma</taxon>
    </lineage>
</organism>
<dbReference type="EMBL" id="KN831793">
    <property type="protein sequence ID" value="KIM38057.1"/>
    <property type="molecule type" value="Genomic_DNA"/>
</dbReference>
<dbReference type="Proteomes" id="UP000053424">
    <property type="component" value="Unassembled WGS sequence"/>
</dbReference>
<dbReference type="AlphaFoldDB" id="A0A0C2YAL3"/>
<proteinExistence type="predicted"/>
<dbReference type="HOGENOM" id="CLU_809058_0_0_1"/>
<reference evidence="1 2" key="1">
    <citation type="submission" date="2014-04" db="EMBL/GenBank/DDBJ databases">
        <authorList>
            <consortium name="DOE Joint Genome Institute"/>
            <person name="Kuo A."/>
            <person name="Gay G."/>
            <person name="Dore J."/>
            <person name="Kohler A."/>
            <person name="Nagy L.G."/>
            <person name="Floudas D."/>
            <person name="Copeland A."/>
            <person name="Barry K.W."/>
            <person name="Cichocki N."/>
            <person name="Veneault-Fourrey C."/>
            <person name="LaButti K."/>
            <person name="Lindquist E.A."/>
            <person name="Lipzen A."/>
            <person name="Lundell T."/>
            <person name="Morin E."/>
            <person name="Murat C."/>
            <person name="Sun H."/>
            <person name="Tunlid A."/>
            <person name="Henrissat B."/>
            <person name="Grigoriev I.V."/>
            <person name="Hibbett D.S."/>
            <person name="Martin F."/>
            <person name="Nordberg H.P."/>
            <person name="Cantor M.N."/>
            <person name="Hua S.X."/>
        </authorList>
    </citation>
    <scope>NUCLEOTIDE SEQUENCE [LARGE SCALE GENOMIC DNA]</scope>
    <source>
        <strain evidence="2">h7</strain>
    </source>
</reference>
<gene>
    <name evidence="1" type="ORF">M413DRAFT_448088</name>
</gene>
<evidence type="ECO:0000313" key="1">
    <source>
        <dbReference type="EMBL" id="KIM38057.1"/>
    </source>
</evidence>
<evidence type="ECO:0000313" key="2">
    <source>
        <dbReference type="Proteomes" id="UP000053424"/>
    </source>
</evidence>
<protein>
    <submittedName>
        <fullName evidence="1">Uncharacterized protein</fullName>
    </submittedName>
</protein>
<accession>A0A0C2YAL3</accession>